<evidence type="ECO:0000256" key="1">
    <source>
        <dbReference type="PROSITE-ProRule" id="PRU01076"/>
    </source>
</evidence>
<organism evidence="3 4">
    <name type="scientific">Jeotgalibaca ciconiae</name>
    <dbReference type="NCBI Taxonomy" id="2496265"/>
    <lineage>
        <taxon>Bacteria</taxon>
        <taxon>Bacillati</taxon>
        <taxon>Bacillota</taxon>
        <taxon>Bacilli</taxon>
        <taxon>Lactobacillales</taxon>
        <taxon>Carnobacteriaceae</taxon>
        <taxon>Jeotgalibaca</taxon>
    </lineage>
</organism>
<dbReference type="KEGG" id="jeh:EJN90_03290"/>
<keyword evidence="4" id="KW-1185">Reference proteome</keyword>
<dbReference type="Gene3D" id="2.10.260.10">
    <property type="match status" value="1"/>
</dbReference>
<evidence type="ECO:0000259" key="2">
    <source>
        <dbReference type="PROSITE" id="PS51740"/>
    </source>
</evidence>
<dbReference type="EMBL" id="CP034465">
    <property type="protein sequence ID" value="AZP03767.1"/>
    <property type="molecule type" value="Genomic_DNA"/>
</dbReference>
<reference evidence="4" key="1">
    <citation type="submission" date="2018-12" db="EMBL/GenBank/DDBJ databases">
        <title>Complete genome sequencing of Jeotgalibaca sp. H21T32.</title>
        <authorList>
            <person name="Bae J.-W."/>
            <person name="Lee S.-Y."/>
        </authorList>
    </citation>
    <scope>NUCLEOTIDE SEQUENCE [LARGE SCALE GENOMIC DNA]</scope>
    <source>
        <strain evidence="4">H21T32</strain>
    </source>
</reference>
<dbReference type="InterPro" id="IPR007159">
    <property type="entry name" value="SpoVT-AbrB_dom"/>
</dbReference>
<proteinExistence type="predicted"/>
<dbReference type="SMART" id="SM00966">
    <property type="entry name" value="SpoVT_AbrB"/>
    <property type="match status" value="1"/>
</dbReference>
<dbReference type="SUPFAM" id="SSF89447">
    <property type="entry name" value="AbrB/MazE/MraZ-like"/>
    <property type="match status" value="1"/>
</dbReference>
<dbReference type="Proteomes" id="UP000273326">
    <property type="component" value="Chromosome"/>
</dbReference>
<dbReference type="OrthoDB" id="2189175at2"/>
<feature type="domain" description="SpoVT-AbrB" evidence="2">
    <location>
        <begin position="19"/>
        <end position="64"/>
    </location>
</feature>
<dbReference type="Pfam" id="PF04014">
    <property type="entry name" value="MazE_antitoxin"/>
    <property type="match status" value="1"/>
</dbReference>
<name>A0A3Q9BJE2_9LACT</name>
<gene>
    <name evidence="3" type="ORF">EJN90_03290</name>
</gene>
<dbReference type="PROSITE" id="PS51740">
    <property type="entry name" value="SPOVT_ABRB"/>
    <property type="match status" value="1"/>
</dbReference>
<protein>
    <submittedName>
        <fullName evidence="3">AbrB/MazE/SpoVT family DNA-binding domain-containing protein</fullName>
    </submittedName>
</protein>
<dbReference type="InterPro" id="IPR037914">
    <property type="entry name" value="SpoVT-AbrB_sf"/>
</dbReference>
<sequence length="91" mass="10572">MYIKERVKVEKALNKKIERKVRKVGSSLTVTLPKDVLEFADINEGDTIEFSTKNGDLVIKKREEIVSAEFMKLVEEIYNEQEPVFKALVER</sequence>
<dbReference type="InterPro" id="IPR013432">
    <property type="entry name" value="Doc_partner"/>
</dbReference>
<dbReference type="NCBIfam" id="TIGR02609">
    <property type="entry name" value="doc_partner"/>
    <property type="match status" value="1"/>
</dbReference>
<keyword evidence="1 3" id="KW-0238">DNA-binding</keyword>
<dbReference type="GO" id="GO:0003677">
    <property type="term" value="F:DNA binding"/>
    <property type="evidence" value="ECO:0007669"/>
    <property type="project" value="UniProtKB-UniRule"/>
</dbReference>
<evidence type="ECO:0000313" key="4">
    <source>
        <dbReference type="Proteomes" id="UP000273326"/>
    </source>
</evidence>
<evidence type="ECO:0000313" key="3">
    <source>
        <dbReference type="EMBL" id="AZP03767.1"/>
    </source>
</evidence>
<accession>A0A3Q9BJE2</accession>
<dbReference type="AlphaFoldDB" id="A0A3Q9BJE2"/>